<dbReference type="EMBL" id="BAABGT010000024">
    <property type="protein sequence ID" value="GAA4541884.1"/>
    <property type="molecule type" value="Genomic_DNA"/>
</dbReference>
<gene>
    <name evidence="2" type="ORF">GCM10023175_16500</name>
</gene>
<evidence type="ECO:0000313" key="2">
    <source>
        <dbReference type="EMBL" id="GAA4541884.1"/>
    </source>
</evidence>
<accession>A0ABP8RN53</accession>
<proteinExistence type="predicted"/>
<dbReference type="RefSeq" id="WP_345414363.1">
    <property type="nucleotide sequence ID" value="NZ_BAABGT010000024.1"/>
</dbReference>
<name>A0ABP8RN53_9PSEU</name>
<reference evidence="3" key="1">
    <citation type="journal article" date="2019" name="Int. J. Syst. Evol. Microbiol.">
        <title>The Global Catalogue of Microorganisms (GCM) 10K type strain sequencing project: providing services to taxonomists for standard genome sequencing and annotation.</title>
        <authorList>
            <consortium name="The Broad Institute Genomics Platform"/>
            <consortium name="The Broad Institute Genome Sequencing Center for Infectious Disease"/>
            <person name="Wu L."/>
            <person name="Ma J."/>
        </authorList>
    </citation>
    <scope>NUCLEOTIDE SEQUENCE [LARGE SCALE GENOMIC DNA]</scope>
    <source>
        <strain evidence="3">JCM 17906</strain>
    </source>
</reference>
<sequence>MTTGGGLTRIAEAAAGLPDEESAARVLAAGEPDTARVLRALAATRADLAAVPRERLPAAVAGALATGFDAIDRGAAGSTPAPVDATGRRAVPPTGRRRRRGLLLTAAAAALVGVALTGPPPSAPPTDLRSAASRVLAERTRDVGTLADPPALVSCLLRAGASAPTGPLLAGRPVRLGGTDGVLLVIGTGIRGVVRAVVPTPGCDRILADLTVGG</sequence>
<evidence type="ECO:0000313" key="3">
    <source>
        <dbReference type="Proteomes" id="UP001501598"/>
    </source>
</evidence>
<evidence type="ECO:0008006" key="4">
    <source>
        <dbReference type="Google" id="ProtNLM"/>
    </source>
</evidence>
<feature type="region of interest" description="Disordered" evidence="1">
    <location>
        <begin position="75"/>
        <end position="97"/>
    </location>
</feature>
<evidence type="ECO:0000256" key="1">
    <source>
        <dbReference type="SAM" id="MobiDB-lite"/>
    </source>
</evidence>
<comment type="caution">
    <text evidence="2">The sequence shown here is derived from an EMBL/GenBank/DDBJ whole genome shotgun (WGS) entry which is preliminary data.</text>
</comment>
<dbReference type="Proteomes" id="UP001501598">
    <property type="component" value="Unassembled WGS sequence"/>
</dbReference>
<protein>
    <recommendedName>
        <fullName evidence="4">Anti-sigma-M factor RsmA</fullName>
    </recommendedName>
</protein>
<organism evidence="2 3">
    <name type="scientific">Pseudonocardia xishanensis</name>
    <dbReference type="NCBI Taxonomy" id="630995"/>
    <lineage>
        <taxon>Bacteria</taxon>
        <taxon>Bacillati</taxon>
        <taxon>Actinomycetota</taxon>
        <taxon>Actinomycetes</taxon>
        <taxon>Pseudonocardiales</taxon>
        <taxon>Pseudonocardiaceae</taxon>
        <taxon>Pseudonocardia</taxon>
    </lineage>
</organism>
<keyword evidence="3" id="KW-1185">Reference proteome</keyword>